<protein>
    <submittedName>
        <fullName evidence="2">Uncharacterized protein</fullName>
    </submittedName>
</protein>
<dbReference type="InParanoid" id="A0A804Q203"/>
<dbReference type="AlphaFoldDB" id="A0A804Q203"/>
<evidence type="ECO:0000313" key="3">
    <source>
        <dbReference type="Proteomes" id="UP000007305"/>
    </source>
</evidence>
<name>A0A804Q203_MAIZE</name>
<gene>
    <name evidence="2" type="primary">LOC103630560</name>
</gene>
<reference evidence="3" key="1">
    <citation type="journal article" date="2009" name="Science">
        <title>The B73 maize genome: complexity, diversity, and dynamics.</title>
        <authorList>
            <person name="Schnable P.S."/>
            <person name="Ware D."/>
            <person name="Fulton R.S."/>
            <person name="Stein J.C."/>
            <person name="Wei F."/>
            <person name="Pasternak S."/>
            <person name="Liang C."/>
            <person name="Zhang J."/>
            <person name="Fulton L."/>
            <person name="Graves T.A."/>
            <person name="Minx P."/>
            <person name="Reily A.D."/>
            <person name="Courtney L."/>
            <person name="Kruchowski S.S."/>
            <person name="Tomlinson C."/>
            <person name="Strong C."/>
            <person name="Delehaunty K."/>
            <person name="Fronick C."/>
            <person name="Courtney B."/>
            <person name="Rock S.M."/>
            <person name="Belter E."/>
            <person name="Du F."/>
            <person name="Kim K."/>
            <person name="Abbott R.M."/>
            <person name="Cotton M."/>
            <person name="Levy A."/>
            <person name="Marchetto P."/>
            <person name="Ochoa K."/>
            <person name="Jackson S.M."/>
            <person name="Gillam B."/>
            <person name="Chen W."/>
            <person name="Yan L."/>
            <person name="Higginbotham J."/>
            <person name="Cardenas M."/>
            <person name="Waligorski J."/>
            <person name="Applebaum E."/>
            <person name="Phelps L."/>
            <person name="Falcone J."/>
            <person name="Kanchi K."/>
            <person name="Thane T."/>
            <person name="Scimone A."/>
            <person name="Thane N."/>
            <person name="Henke J."/>
            <person name="Wang T."/>
            <person name="Ruppert J."/>
            <person name="Shah N."/>
            <person name="Rotter K."/>
            <person name="Hodges J."/>
            <person name="Ingenthron E."/>
            <person name="Cordes M."/>
            <person name="Kohlberg S."/>
            <person name="Sgro J."/>
            <person name="Delgado B."/>
            <person name="Mead K."/>
            <person name="Chinwalla A."/>
            <person name="Leonard S."/>
            <person name="Crouse K."/>
            <person name="Collura K."/>
            <person name="Kudrna D."/>
            <person name="Currie J."/>
            <person name="He R."/>
            <person name="Angelova A."/>
            <person name="Rajasekar S."/>
            <person name="Mueller T."/>
            <person name="Lomeli R."/>
            <person name="Scara G."/>
            <person name="Ko A."/>
            <person name="Delaney K."/>
            <person name="Wissotski M."/>
            <person name="Lopez G."/>
            <person name="Campos D."/>
            <person name="Braidotti M."/>
            <person name="Ashley E."/>
            <person name="Golser W."/>
            <person name="Kim H."/>
            <person name="Lee S."/>
            <person name="Lin J."/>
            <person name="Dujmic Z."/>
            <person name="Kim W."/>
            <person name="Talag J."/>
            <person name="Zuccolo A."/>
            <person name="Fan C."/>
            <person name="Sebastian A."/>
            <person name="Kramer M."/>
            <person name="Spiegel L."/>
            <person name="Nascimento L."/>
            <person name="Zutavern T."/>
            <person name="Miller B."/>
            <person name="Ambroise C."/>
            <person name="Muller S."/>
            <person name="Spooner W."/>
            <person name="Narechania A."/>
            <person name="Ren L."/>
            <person name="Wei S."/>
            <person name="Kumari S."/>
            <person name="Faga B."/>
            <person name="Levy M.J."/>
            <person name="McMahan L."/>
            <person name="Van Buren P."/>
            <person name="Vaughn M.W."/>
            <person name="Ying K."/>
            <person name="Yeh C.-T."/>
            <person name="Emrich S.J."/>
            <person name="Jia Y."/>
            <person name="Kalyanaraman A."/>
            <person name="Hsia A.-P."/>
            <person name="Barbazuk W.B."/>
            <person name="Baucom R.S."/>
            <person name="Brutnell T.P."/>
            <person name="Carpita N.C."/>
            <person name="Chaparro C."/>
            <person name="Chia J.-M."/>
            <person name="Deragon J.-M."/>
            <person name="Estill J.C."/>
            <person name="Fu Y."/>
            <person name="Jeddeloh J.A."/>
            <person name="Han Y."/>
            <person name="Lee H."/>
            <person name="Li P."/>
            <person name="Lisch D.R."/>
            <person name="Liu S."/>
            <person name="Liu Z."/>
            <person name="Nagel D.H."/>
            <person name="McCann M.C."/>
            <person name="SanMiguel P."/>
            <person name="Myers A.M."/>
            <person name="Nettleton D."/>
            <person name="Nguyen J."/>
            <person name="Penning B.W."/>
            <person name="Ponnala L."/>
            <person name="Schneider K.L."/>
            <person name="Schwartz D.C."/>
            <person name="Sharma A."/>
            <person name="Soderlund C."/>
            <person name="Springer N.M."/>
            <person name="Sun Q."/>
            <person name="Wang H."/>
            <person name="Waterman M."/>
            <person name="Westerman R."/>
            <person name="Wolfgruber T.K."/>
            <person name="Yang L."/>
            <person name="Yu Y."/>
            <person name="Zhang L."/>
            <person name="Zhou S."/>
            <person name="Zhu Q."/>
            <person name="Bennetzen J.L."/>
            <person name="Dawe R.K."/>
            <person name="Jiang J."/>
            <person name="Jiang N."/>
            <person name="Presting G.G."/>
            <person name="Wessler S.R."/>
            <person name="Aluru S."/>
            <person name="Martienssen R.A."/>
            <person name="Clifton S.W."/>
            <person name="McCombie W.R."/>
            <person name="Wing R.A."/>
            <person name="Wilson R.K."/>
        </authorList>
    </citation>
    <scope>NUCLEOTIDE SEQUENCE [LARGE SCALE GENOMIC DNA]</scope>
    <source>
        <strain evidence="3">cv. B73</strain>
    </source>
</reference>
<evidence type="ECO:0000313" key="2">
    <source>
        <dbReference type="EnsemblPlants" id="Zm00001eb291940_P001"/>
    </source>
</evidence>
<organism evidence="2 3">
    <name type="scientific">Zea mays</name>
    <name type="common">Maize</name>
    <dbReference type="NCBI Taxonomy" id="4577"/>
    <lineage>
        <taxon>Eukaryota</taxon>
        <taxon>Viridiplantae</taxon>
        <taxon>Streptophyta</taxon>
        <taxon>Embryophyta</taxon>
        <taxon>Tracheophyta</taxon>
        <taxon>Spermatophyta</taxon>
        <taxon>Magnoliopsida</taxon>
        <taxon>Liliopsida</taxon>
        <taxon>Poales</taxon>
        <taxon>Poaceae</taxon>
        <taxon>PACMAD clade</taxon>
        <taxon>Panicoideae</taxon>
        <taxon>Andropogonodae</taxon>
        <taxon>Andropogoneae</taxon>
        <taxon>Tripsacinae</taxon>
        <taxon>Zea</taxon>
    </lineage>
</organism>
<reference evidence="2" key="2">
    <citation type="submission" date="2019-07" db="EMBL/GenBank/DDBJ databases">
        <authorList>
            <person name="Seetharam A."/>
            <person name="Woodhouse M."/>
            <person name="Cannon E."/>
        </authorList>
    </citation>
    <scope>NUCLEOTIDE SEQUENCE [LARGE SCALE GENOMIC DNA]</scope>
    <source>
        <strain evidence="2">cv. B73</strain>
    </source>
</reference>
<dbReference type="EnsemblPlants" id="Zm00001eb291940_T001">
    <property type="protein sequence ID" value="Zm00001eb291940_P001"/>
    <property type="gene ID" value="Zm00001eb291940"/>
</dbReference>
<proteinExistence type="predicted"/>
<feature type="region of interest" description="Disordered" evidence="1">
    <location>
        <begin position="202"/>
        <end position="233"/>
    </location>
</feature>
<accession>A0A804Q203</accession>
<dbReference type="Proteomes" id="UP000007305">
    <property type="component" value="Chromosome 6"/>
</dbReference>
<dbReference type="Gramene" id="Zm00001eb291940_T001">
    <property type="protein sequence ID" value="Zm00001eb291940_P001"/>
    <property type="gene ID" value="Zm00001eb291940"/>
</dbReference>
<reference evidence="2" key="3">
    <citation type="submission" date="2021-05" db="UniProtKB">
        <authorList>
            <consortium name="EnsemblPlants"/>
        </authorList>
    </citation>
    <scope>IDENTIFICATION</scope>
    <source>
        <strain evidence="2">cv. B73</strain>
    </source>
</reference>
<sequence length="457" mass="48660">MSSSRFMPHPVACSLRRRLTSPAASSSNATLTNPFLRILSASLAPDSERSAPSASSAPTTPSIFLPTAASCSARRGLSLGADVSRASNRIQWKSKQPAIRVARLGESRSASSSVTVTRHGFSARTAPRNASLEPGATWRIQLWQLTTSASPSRSPSACRSDSTDARSWHSAAACFSGGGDVTPSTTLKCSCTPLDLAKLARRRPISASDTPSCGGTAGRAEGTVMRSSGGPPGRFESMSMSVGHCMQRVTLRSTTCTAALPTTARRMAPLEAVKPKRCHGMRSTYSASSVTDMARSRGAGVLAAAAAAADWVVLPGGAHRRHARATSARSNHDVRRWLGSPCEEAMLLSTHMACCASVTSLDSSAAAQWRRSCWMRGPSMSAPERQAELCALRLPPPRPPVLSSCSMLRRSPPRTYGRDVPTWYRILRRQARQLGLARTETLVGLGLGSFGSSYFRR</sequence>
<evidence type="ECO:0000256" key="1">
    <source>
        <dbReference type="SAM" id="MobiDB-lite"/>
    </source>
</evidence>
<keyword evidence="3" id="KW-1185">Reference proteome</keyword>